<reference evidence="1 2" key="3">
    <citation type="journal article" date="2022" name="Microbiol. Spectr.">
        <title>Folding features and dynamics of 3D genome architecture in plant fungal pathogens.</title>
        <authorList>
            <person name="Xia C."/>
        </authorList>
    </citation>
    <scope>NUCLEOTIDE SEQUENCE [LARGE SCALE GENOMIC DNA]</scope>
    <source>
        <strain evidence="1 2">93-210</strain>
    </source>
</reference>
<keyword evidence="2" id="KW-1185">Reference proteome</keyword>
<dbReference type="EMBL" id="CM045879">
    <property type="protein sequence ID" value="KAI7938809.1"/>
    <property type="molecule type" value="Genomic_DNA"/>
</dbReference>
<reference evidence="2" key="2">
    <citation type="journal article" date="2018" name="Mol. Plant Microbe Interact.">
        <title>Genome sequence resources for the wheat stripe rust pathogen (Puccinia striiformis f. sp. tritici) and the barley stripe rust pathogen (Puccinia striiformis f. sp. hordei).</title>
        <authorList>
            <person name="Xia C."/>
            <person name="Wang M."/>
            <person name="Yin C."/>
            <person name="Cornejo O.E."/>
            <person name="Hulbert S.H."/>
            <person name="Chen X."/>
        </authorList>
    </citation>
    <scope>NUCLEOTIDE SEQUENCE [LARGE SCALE GENOMIC DNA]</scope>
    <source>
        <strain evidence="2">93-210</strain>
    </source>
</reference>
<dbReference type="Proteomes" id="UP001060170">
    <property type="component" value="Chromosome 15"/>
</dbReference>
<comment type="caution">
    <text evidence="1">The sequence shown here is derived from an EMBL/GenBank/DDBJ whole genome shotgun (WGS) entry which is preliminary data.</text>
</comment>
<evidence type="ECO:0000313" key="1">
    <source>
        <dbReference type="EMBL" id="KAI7938809.1"/>
    </source>
</evidence>
<accession>A0ACC0DTD6</accession>
<proteinExistence type="predicted"/>
<evidence type="ECO:0000313" key="2">
    <source>
        <dbReference type="Proteomes" id="UP001060170"/>
    </source>
</evidence>
<sequence length="207" mass="23444">MVLTEVKRTSLSKPHHQSTHIRKIYKKLHADQLPIFYPTPVLNNNRSYSARPNVRTSCLLFFTKTPEIPKLYTSCASIDRDERRDNRGDLHGIDPLKSSHRQSRENSDRSIDSARPTSTHCITVSVRSVMTACGRRQRTTAIKCSPDIHQCMHWLASVLRDILPTLLNENGSSGAIKTEKVTDCPALMFRSDEDFMGLSFSTCGQLQ</sequence>
<protein>
    <submittedName>
        <fullName evidence="1">Uncharacterized protein</fullName>
    </submittedName>
</protein>
<organism evidence="1 2">
    <name type="scientific">Puccinia striiformis f. sp. tritici</name>
    <dbReference type="NCBI Taxonomy" id="168172"/>
    <lineage>
        <taxon>Eukaryota</taxon>
        <taxon>Fungi</taxon>
        <taxon>Dikarya</taxon>
        <taxon>Basidiomycota</taxon>
        <taxon>Pucciniomycotina</taxon>
        <taxon>Pucciniomycetes</taxon>
        <taxon>Pucciniales</taxon>
        <taxon>Pucciniaceae</taxon>
        <taxon>Puccinia</taxon>
    </lineage>
</organism>
<name>A0ACC0DTD6_9BASI</name>
<gene>
    <name evidence="1" type="ORF">MJO28_014388</name>
</gene>
<reference evidence="2" key="1">
    <citation type="journal article" date="2018" name="BMC Genomics">
        <title>Genomic insights into host adaptation between the wheat stripe rust pathogen (Puccinia striiformis f. sp. tritici) and the barley stripe rust pathogen (Puccinia striiformis f. sp. hordei).</title>
        <authorList>
            <person name="Xia C."/>
            <person name="Wang M."/>
            <person name="Yin C."/>
            <person name="Cornejo O.E."/>
            <person name="Hulbert S.H."/>
            <person name="Chen X."/>
        </authorList>
    </citation>
    <scope>NUCLEOTIDE SEQUENCE [LARGE SCALE GENOMIC DNA]</scope>
    <source>
        <strain evidence="2">93-210</strain>
    </source>
</reference>